<dbReference type="EMBL" id="JBCLSH010000011">
    <property type="protein sequence ID" value="MEY8443558.1"/>
    <property type="molecule type" value="Genomic_DNA"/>
</dbReference>
<dbReference type="PANTHER" id="PTHR33221:SF15">
    <property type="entry name" value="HTH-TYPE TRANSCRIPTIONAL REGULATOR YWGB-RELATED"/>
    <property type="match status" value="1"/>
</dbReference>
<accession>A0ABV4D479</accession>
<organism evidence="1 2">
    <name type="scientific">Lactococcus ileimucosae</name>
    <dbReference type="NCBI Taxonomy" id="2941329"/>
    <lineage>
        <taxon>Bacteria</taxon>
        <taxon>Bacillati</taxon>
        <taxon>Bacillota</taxon>
        <taxon>Bacilli</taxon>
        <taxon>Lactobacillales</taxon>
        <taxon>Streptococcaceae</taxon>
        <taxon>Lactococcus</taxon>
    </lineage>
</organism>
<proteinExistence type="predicted"/>
<evidence type="ECO:0000313" key="2">
    <source>
        <dbReference type="Proteomes" id="UP001565283"/>
    </source>
</evidence>
<dbReference type="Gene3D" id="1.10.10.10">
    <property type="entry name" value="Winged helix-like DNA-binding domain superfamily/Winged helix DNA-binding domain"/>
    <property type="match status" value="1"/>
</dbReference>
<comment type="caution">
    <text evidence="1">The sequence shown here is derived from an EMBL/GenBank/DDBJ whole genome shotgun (WGS) entry which is preliminary data.</text>
</comment>
<dbReference type="InterPro" id="IPR000944">
    <property type="entry name" value="Tscrpt_reg_Rrf2"/>
</dbReference>
<dbReference type="RefSeq" id="WP_251713570.1">
    <property type="nucleotide sequence ID" value="NZ_CALPDE010000036.1"/>
</dbReference>
<dbReference type="Proteomes" id="UP001565283">
    <property type="component" value="Unassembled WGS sequence"/>
</dbReference>
<evidence type="ECO:0000313" key="1">
    <source>
        <dbReference type="EMBL" id="MEY8443558.1"/>
    </source>
</evidence>
<reference evidence="1 2" key="1">
    <citation type="submission" date="2024-03" db="EMBL/GenBank/DDBJ databases">
        <title>Mouse gut bacterial collection (mGBC) of GemPharmatech.</title>
        <authorList>
            <person name="He Y."/>
            <person name="Dong L."/>
            <person name="Wu D."/>
            <person name="Gao X."/>
            <person name="Lin Z."/>
        </authorList>
    </citation>
    <scope>NUCLEOTIDE SEQUENCE [LARGE SCALE GENOMIC DNA]</scope>
    <source>
        <strain evidence="1 2">61-15</strain>
    </source>
</reference>
<sequence>MQISSRFTIALHIFACIHTYEGERKITSDFLASSINVNPVIIRKVLQQLKAKELVTVARGSGGARIAKPVEEISLFDVYKAVEAVSQKGLFHFHEHPNLDCAVGKNIHQVLDVKLDRIQNAMEEQMKAISLQEVLTDIEHCIAINP</sequence>
<gene>
    <name evidence="1" type="ORF">AALA52_04775</name>
</gene>
<dbReference type="SUPFAM" id="SSF46785">
    <property type="entry name" value="Winged helix' DNA-binding domain"/>
    <property type="match status" value="1"/>
</dbReference>
<dbReference type="InterPro" id="IPR036390">
    <property type="entry name" value="WH_DNA-bd_sf"/>
</dbReference>
<dbReference type="InterPro" id="IPR036388">
    <property type="entry name" value="WH-like_DNA-bd_sf"/>
</dbReference>
<keyword evidence="2" id="KW-1185">Reference proteome</keyword>
<dbReference type="PROSITE" id="PS51197">
    <property type="entry name" value="HTH_RRF2_2"/>
    <property type="match status" value="1"/>
</dbReference>
<protein>
    <submittedName>
        <fullName evidence="1">Rrf2 family transcriptional regulator</fullName>
    </submittedName>
</protein>
<dbReference type="PANTHER" id="PTHR33221">
    <property type="entry name" value="WINGED HELIX-TURN-HELIX TRANSCRIPTIONAL REGULATOR, RRF2 FAMILY"/>
    <property type="match status" value="1"/>
</dbReference>
<name>A0ABV4D479_9LACT</name>
<dbReference type="Pfam" id="PF02082">
    <property type="entry name" value="Rrf2"/>
    <property type="match status" value="1"/>
</dbReference>